<feature type="compositionally biased region" description="Basic and acidic residues" evidence="1">
    <location>
        <begin position="98"/>
        <end position="115"/>
    </location>
</feature>
<comment type="caution">
    <text evidence="2">The sequence shown here is derived from an EMBL/GenBank/DDBJ whole genome shotgun (WGS) entry which is preliminary data.</text>
</comment>
<evidence type="ECO:0000256" key="1">
    <source>
        <dbReference type="SAM" id="MobiDB-lite"/>
    </source>
</evidence>
<reference evidence="2" key="1">
    <citation type="submission" date="2020-05" db="EMBL/GenBank/DDBJ databases">
        <title>Phylogenomic resolution of chytrid fungi.</title>
        <authorList>
            <person name="Stajich J.E."/>
            <person name="Amses K."/>
            <person name="Simmons R."/>
            <person name="Seto K."/>
            <person name="Myers J."/>
            <person name="Bonds A."/>
            <person name="Quandt C.A."/>
            <person name="Barry K."/>
            <person name="Liu P."/>
            <person name="Grigoriev I."/>
            <person name="Longcore J.E."/>
            <person name="James T.Y."/>
        </authorList>
    </citation>
    <scope>NUCLEOTIDE SEQUENCE</scope>
    <source>
        <strain evidence="2">JEL0318</strain>
    </source>
</reference>
<name>A0AAD5X894_9FUNG</name>
<dbReference type="Proteomes" id="UP001212841">
    <property type="component" value="Unassembled WGS sequence"/>
</dbReference>
<dbReference type="EMBL" id="JADGJD010000029">
    <property type="protein sequence ID" value="KAJ3056547.1"/>
    <property type="molecule type" value="Genomic_DNA"/>
</dbReference>
<sequence length="328" mass="37010">MPTLPLPKPGTEPPRPQRRHYLEVGVSNDLNEDPPCISDETSKILIRDPSAPVGGPTGRSTYQHDFRDGVEMKEGGKVLRMVRPKVRGVPGLEAPVGEDDRKRMNYQRSLRDGTYSRDAASPALPSRERGREDAREWEDPKWREERQKEMDKYLYMSQYQGAYDLEKNGTLPYLRTHSQNTSRSHSPTPHHHQPAHNPQANGTGHVVTPPKDPHDTGLSLYQNSFLNPKIVNGNLLEKGVSAYGKSKLLYVPREPGTGVRDLLHIENSPKTYSRTSYKTDYMLCPPIESLIEQQQQGPALPMTNPSSLRTVVPKAFKYRRWGGWAGAV</sequence>
<evidence type="ECO:0000313" key="3">
    <source>
        <dbReference type="Proteomes" id="UP001212841"/>
    </source>
</evidence>
<accession>A0AAD5X894</accession>
<protein>
    <submittedName>
        <fullName evidence="2">Uncharacterized protein</fullName>
    </submittedName>
</protein>
<evidence type="ECO:0000313" key="2">
    <source>
        <dbReference type="EMBL" id="KAJ3056547.1"/>
    </source>
</evidence>
<gene>
    <name evidence="2" type="ORF">HK097_006180</name>
</gene>
<feature type="region of interest" description="Disordered" evidence="1">
    <location>
        <begin position="175"/>
        <end position="218"/>
    </location>
</feature>
<dbReference type="AlphaFoldDB" id="A0AAD5X894"/>
<organism evidence="2 3">
    <name type="scientific">Rhizophlyctis rosea</name>
    <dbReference type="NCBI Taxonomy" id="64517"/>
    <lineage>
        <taxon>Eukaryota</taxon>
        <taxon>Fungi</taxon>
        <taxon>Fungi incertae sedis</taxon>
        <taxon>Chytridiomycota</taxon>
        <taxon>Chytridiomycota incertae sedis</taxon>
        <taxon>Chytridiomycetes</taxon>
        <taxon>Rhizophlyctidales</taxon>
        <taxon>Rhizophlyctidaceae</taxon>
        <taxon>Rhizophlyctis</taxon>
    </lineage>
</organism>
<keyword evidence="3" id="KW-1185">Reference proteome</keyword>
<feature type="region of interest" description="Disordered" evidence="1">
    <location>
        <begin position="46"/>
        <end position="75"/>
    </location>
</feature>
<proteinExistence type="predicted"/>
<feature type="compositionally biased region" description="Basic and acidic residues" evidence="1">
    <location>
        <begin position="126"/>
        <end position="142"/>
    </location>
</feature>
<feature type="region of interest" description="Disordered" evidence="1">
    <location>
        <begin position="89"/>
        <end position="142"/>
    </location>
</feature>
<feature type="compositionally biased region" description="Basic and acidic residues" evidence="1">
    <location>
        <begin position="62"/>
        <end position="75"/>
    </location>
</feature>